<comment type="caution">
    <text evidence="1">The sequence shown here is derived from an EMBL/GenBank/DDBJ whole genome shotgun (WGS) entry which is preliminary data.</text>
</comment>
<reference evidence="1" key="2">
    <citation type="submission" date="2023-06" db="EMBL/GenBank/DDBJ databases">
        <authorList>
            <person name="Ma L."/>
            <person name="Liu K.-W."/>
            <person name="Li Z."/>
            <person name="Hsiao Y.-Y."/>
            <person name="Qi Y."/>
            <person name="Fu T."/>
            <person name="Tang G."/>
            <person name="Zhang D."/>
            <person name="Sun W.-H."/>
            <person name="Liu D.-K."/>
            <person name="Li Y."/>
            <person name="Chen G.-Z."/>
            <person name="Liu X.-D."/>
            <person name="Liao X.-Y."/>
            <person name="Jiang Y.-T."/>
            <person name="Yu X."/>
            <person name="Hao Y."/>
            <person name="Huang J."/>
            <person name="Zhao X.-W."/>
            <person name="Ke S."/>
            <person name="Chen Y.-Y."/>
            <person name="Wu W.-L."/>
            <person name="Hsu J.-L."/>
            <person name="Lin Y.-F."/>
            <person name="Huang M.-D."/>
            <person name="Li C.-Y."/>
            <person name="Huang L."/>
            <person name="Wang Z.-W."/>
            <person name="Zhao X."/>
            <person name="Zhong W.-Y."/>
            <person name="Peng D.-H."/>
            <person name="Ahmad S."/>
            <person name="Lan S."/>
            <person name="Zhang J.-S."/>
            <person name="Tsai W.-C."/>
            <person name="Van De Peer Y."/>
            <person name="Liu Z.-J."/>
        </authorList>
    </citation>
    <scope>NUCLEOTIDE SEQUENCE</scope>
    <source>
        <strain evidence="1">CP</strain>
        <tissue evidence="1">Leaves</tissue>
    </source>
</reference>
<proteinExistence type="predicted"/>
<protein>
    <recommendedName>
        <fullName evidence="3">MULE transposase domain-containing protein</fullName>
    </recommendedName>
</protein>
<keyword evidence="2" id="KW-1185">Reference proteome</keyword>
<organism evidence="1 2">
    <name type="scientific">Acorus calamus</name>
    <name type="common">Sweet flag</name>
    <dbReference type="NCBI Taxonomy" id="4465"/>
    <lineage>
        <taxon>Eukaryota</taxon>
        <taxon>Viridiplantae</taxon>
        <taxon>Streptophyta</taxon>
        <taxon>Embryophyta</taxon>
        <taxon>Tracheophyta</taxon>
        <taxon>Spermatophyta</taxon>
        <taxon>Magnoliopsida</taxon>
        <taxon>Liliopsida</taxon>
        <taxon>Acoraceae</taxon>
        <taxon>Acorus</taxon>
    </lineage>
</organism>
<evidence type="ECO:0000313" key="2">
    <source>
        <dbReference type="Proteomes" id="UP001180020"/>
    </source>
</evidence>
<dbReference type="AlphaFoldDB" id="A0AAV9F0E1"/>
<accession>A0AAV9F0E1</accession>
<sequence length="157" mass="17549">MATSGWLAKKMVSILHKTPELSAAKLKGEIQNKYNHTLPYSRVLKAKGKALELMHGKPEESYKHIPELREELLKANPCSIVEYQLDVDNSFMRFFVCLGACRLGFLDGCRPFIGLDGCHLKGFYKGIMLSATFVDADSCLFPLAFAAVESETGDSWR</sequence>
<dbReference type="PANTHER" id="PTHR31973">
    <property type="entry name" value="POLYPROTEIN, PUTATIVE-RELATED"/>
    <property type="match status" value="1"/>
</dbReference>
<evidence type="ECO:0000313" key="1">
    <source>
        <dbReference type="EMBL" id="KAK1318674.1"/>
    </source>
</evidence>
<dbReference type="Proteomes" id="UP001180020">
    <property type="component" value="Unassembled WGS sequence"/>
</dbReference>
<dbReference type="PANTHER" id="PTHR31973:SF188">
    <property type="entry name" value="POLYPROTEIN, PUTATIVE-RELATED"/>
    <property type="match status" value="1"/>
</dbReference>
<reference evidence="1" key="1">
    <citation type="journal article" date="2023" name="Nat. Commun.">
        <title>Diploid and tetraploid genomes of Acorus and the evolution of monocots.</title>
        <authorList>
            <person name="Ma L."/>
            <person name="Liu K.W."/>
            <person name="Li Z."/>
            <person name="Hsiao Y.Y."/>
            <person name="Qi Y."/>
            <person name="Fu T."/>
            <person name="Tang G.D."/>
            <person name="Zhang D."/>
            <person name="Sun W.H."/>
            <person name="Liu D.K."/>
            <person name="Li Y."/>
            <person name="Chen G.Z."/>
            <person name="Liu X.D."/>
            <person name="Liao X.Y."/>
            <person name="Jiang Y.T."/>
            <person name="Yu X."/>
            <person name="Hao Y."/>
            <person name="Huang J."/>
            <person name="Zhao X.W."/>
            <person name="Ke S."/>
            <person name="Chen Y.Y."/>
            <person name="Wu W.L."/>
            <person name="Hsu J.L."/>
            <person name="Lin Y.F."/>
            <person name="Huang M.D."/>
            <person name="Li C.Y."/>
            <person name="Huang L."/>
            <person name="Wang Z.W."/>
            <person name="Zhao X."/>
            <person name="Zhong W.Y."/>
            <person name="Peng D.H."/>
            <person name="Ahmad S."/>
            <person name="Lan S."/>
            <person name="Zhang J.S."/>
            <person name="Tsai W.C."/>
            <person name="Van de Peer Y."/>
            <person name="Liu Z.J."/>
        </authorList>
    </citation>
    <scope>NUCLEOTIDE SEQUENCE</scope>
    <source>
        <strain evidence="1">CP</strain>
    </source>
</reference>
<dbReference type="EMBL" id="JAUJYO010000004">
    <property type="protein sequence ID" value="KAK1318674.1"/>
    <property type="molecule type" value="Genomic_DNA"/>
</dbReference>
<gene>
    <name evidence="1" type="ORF">QJS10_CPB04g01530</name>
</gene>
<name>A0AAV9F0E1_ACOCL</name>
<evidence type="ECO:0008006" key="3">
    <source>
        <dbReference type="Google" id="ProtNLM"/>
    </source>
</evidence>